<dbReference type="EMBL" id="CAAALY010090684">
    <property type="protein sequence ID" value="VEL27887.1"/>
    <property type="molecule type" value="Genomic_DNA"/>
</dbReference>
<accession>A0A448X4J9</accession>
<reference evidence="3" key="1">
    <citation type="submission" date="2018-11" db="EMBL/GenBank/DDBJ databases">
        <authorList>
            <consortium name="Pathogen Informatics"/>
        </authorList>
    </citation>
    <scope>NUCLEOTIDE SEQUENCE</scope>
</reference>
<keyword evidence="4" id="KW-1185">Reference proteome</keyword>
<sequence>MESRHAFVRSCTFANGPALSAASLNLCTSSDWSIGFRADIPHAGISRRGDQPEASSDLINSHGAGGGGTGASRGSNLIIGLGGGNDLFTVAIVAVGIGLVLVAVVCIAFGCVMR</sequence>
<feature type="region of interest" description="Disordered" evidence="1">
    <location>
        <begin position="47"/>
        <end position="69"/>
    </location>
</feature>
<keyword evidence="2" id="KW-0812">Transmembrane</keyword>
<evidence type="ECO:0000313" key="4">
    <source>
        <dbReference type="Proteomes" id="UP000784294"/>
    </source>
</evidence>
<evidence type="ECO:0000256" key="1">
    <source>
        <dbReference type="SAM" id="MobiDB-lite"/>
    </source>
</evidence>
<keyword evidence="2" id="KW-1133">Transmembrane helix</keyword>
<dbReference type="Proteomes" id="UP000784294">
    <property type="component" value="Unassembled WGS sequence"/>
</dbReference>
<proteinExistence type="predicted"/>
<protein>
    <submittedName>
        <fullName evidence="3">Uncharacterized protein</fullName>
    </submittedName>
</protein>
<keyword evidence="2" id="KW-0472">Membrane</keyword>
<comment type="caution">
    <text evidence="3">The sequence shown here is derived from an EMBL/GenBank/DDBJ whole genome shotgun (WGS) entry which is preliminary data.</text>
</comment>
<organism evidence="3 4">
    <name type="scientific">Protopolystoma xenopodis</name>
    <dbReference type="NCBI Taxonomy" id="117903"/>
    <lineage>
        <taxon>Eukaryota</taxon>
        <taxon>Metazoa</taxon>
        <taxon>Spiralia</taxon>
        <taxon>Lophotrochozoa</taxon>
        <taxon>Platyhelminthes</taxon>
        <taxon>Monogenea</taxon>
        <taxon>Polyopisthocotylea</taxon>
        <taxon>Polystomatidea</taxon>
        <taxon>Polystomatidae</taxon>
        <taxon>Protopolystoma</taxon>
    </lineage>
</organism>
<dbReference type="AlphaFoldDB" id="A0A448X4J9"/>
<evidence type="ECO:0000313" key="3">
    <source>
        <dbReference type="EMBL" id="VEL27887.1"/>
    </source>
</evidence>
<name>A0A448X4J9_9PLAT</name>
<evidence type="ECO:0000256" key="2">
    <source>
        <dbReference type="SAM" id="Phobius"/>
    </source>
</evidence>
<gene>
    <name evidence="3" type="ORF">PXEA_LOCUS21327</name>
</gene>
<feature type="transmembrane region" description="Helical" evidence="2">
    <location>
        <begin position="87"/>
        <end position="112"/>
    </location>
</feature>